<evidence type="ECO:0000256" key="9">
    <source>
        <dbReference type="SAM" id="MobiDB-lite"/>
    </source>
</evidence>
<evidence type="ECO:0000256" key="5">
    <source>
        <dbReference type="ARBA" id="ARBA00022833"/>
    </source>
</evidence>
<dbReference type="GO" id="GO:0008270">
    <property type="term" value="F:zinc ion binding"/>
    <property type="evidence" value="ECO:0007669"/>
    <property type="project" value="UniProtKB-KW"/>
</dbReference>
<dbReference type="PROSITE" id="PS50089">
    <property type="entry name" value="ZF_RING_2"/>
    <property type="match status" value="1"/>
</dbReference>
<comment type="subcellular location">
    <subcellularLocation>
        <location evidence="1">Membrane</location>
        <topology evidence="1">Single-pass membrane protein</topology>
    </subcellularLocation>
</comment>
<sequence>MPSVFSNYLFCGCATIFLITTPKARPHCFEAAKAAQTSPRIEVDGLAMMFKCCCLLSILVTLLCVLEVRGYIPARPSNLSVQESGQADAPRLHLQWYTNGSDWEYVTRRLAVPDASNDPDQGILVHFTEDNAGNQTTTTPWIAFISCDANSTNSSDQADIFGMAKDRGAKSAILYSLYSETCVISSDYQTSALDVFTTQTLNASRHIEYEFGQFGPSSEAYHGYFNATMLNDAAEVINNTIAFDYPTAPGFLFATVPVYNASGANSGTQTDANGTATSTSTDSDSGDTGIAMIILYAITGCVSALFCGVVVSGAIRALRHPERYGPRPPDPTLGGGQSRAGGLGRAILDTFPVVKFGSSGSGRGPRPKDIESAPMDPESSIPVNSVHLAQLSNAAEHDEHHDDAWEGPVATTSQEPREDNQAPEGTDQVDVPPQINTAEHGASREPASSQEMPEYIGRETCPICIVDFEEGDDLRVLPCEGKHGFHQSCVDPWLLELSASCPICRQDFRALETMISGGSENEGPPVNRESISGTSIHQSRRFSRYLRFALGHQRRVSSTGGDQESPPPLES</sequence>
<dbReference type="EMBL" id="JAGFBS010000014">
    <property type="protein sequence ID" value="KAG6375370.1"/>
    <property type="molecule type" value="Genomic_DNA"/>
</dbReference>
<proteinExistence type="predicted"/>
<dbReference type="SUPFAM" id="SSF57850">
    <property type="entry name" value="RING/U-box"/>
    <property type="match status" value="1"/>
</dbReference>
<dbReference type="Pfam" id="PF13639">
    <property type="entry name" value="zf-RING_2"/>
    <property type="match status" value="1"/>
</dbReference>
<evidence type="ECO:0000256" key="6">
    <source>
        <dbReference type="ARBA" id="ARBA00022989"/>
    </source>
</evidence>
<keyword evidence="3" id="KW-0479">Metal-binding</keyword>
<feature type="domain" description="RING-type" evidence="11">
    <location>
        <begin position="461"/>
        <end position="505"/>
    </location>
</feature>
<keyword evidence="13" id="KW-1185">Reference proteome</keyword>
<keyword evidence="6 10" id="KW-1133">Transmembrane helix</keyword>
<dbReference type="Gene3D" id="3.30.40.10">
    <property type="entry name" value="Zinc/RING finger domain, C3HC4 (zinc finger)"/>
    <property type="match status" value="1"/>
</dbReference>
<evidence type="ECO:0000256" key="7">
    <source>
        <dbReference type="ARBA" id="ARBA00023136"/>
    </source>
</evidence>
<feature type="region of interest" description="Disordered" evidence="9">
    <location>
        <begin position="355"/>
        <end position="381"/>
    </location>
</feature>
<keyword evidence="2 10" id="KW-0812">Transmembrane</keyword>
<evidence type="ECO:0000256" key="3">
    <source>
        <dbReference type="ARBA" id="ARBA00022723"/>
    </source>
</evidence>
<accession>A0A8I2YNI5</accession>
<feature type="transmembrane region" description="Helical" evidence="10">
    <location>
        <begin position="293"/>
        <end position="315"/>
    </location>
</feature>
<feature type="compositionally biased region" description="Low complexity" evidence="9">
    <location>
        <begin position="270"/>
        <end position="284"/>
    </location>
</feature>
<feature type="region of interest" description="Disordered" evidence="9">
    <location>
        <begin position="320"/>
        <end position="342"/>
    </location>
</feature>
<feature type="compositionally biased region" description="Gly residues" evidence="9">
    <location>
        <begin position="333"/>
        <end position="342"/>
    </location>
</feature>
<feature type="transmembrane region" description="Helical" evidence="10">
    <location>
        <begin position="48"/>
        <end position="66"/>
    </location>
</feature>
<evidence type="ECO:0000313" key="13">
    <source>
        <dbReference type="Proteomes" id="UP000683000"/>
    </source>
</evidence>
<organism evidence="12 13">
    <name type="scientific">Boletus reticuloceps</name>
    <dbReference type="NCBI Taxonomy" id="495285"/>
    <lineage>
        <taxon>Eukaryota</taxon>
        <taxon>Fungi</taxon>
        <taxon>Dikarya</taxon>
        <taxon>Basidiomycota</taxon>
        <taxon>Agaricomycotina</taxon>
        <taxon>Agaricomycetes</taxon>
        <taxon>Agaricomycetidae</taxon>
        <taxon>Boletales</taxon>
        <taxon>Boletineae</taxon>
        <taxon>Boletaceae</taxon>
        <taxon>Boletoideae</taxon>
        <taxon>Boletus</taxon>
    </lineage>
</organism>
<protein>
    <recommendedName>
        <fullName evidence="11">RING-type domain-containing protein</fullName>
    </recommendedName>
</protein>
<dbReference type="InterPro" id="IPR001841">
    <property type="entry name" value="Znf_RING"/>
</dbReference>
<name>A0A8I2YNI5_9AGAM</name>
<keyword evidence="4 8" id="KW-0863">Zinc-finger</keyword>
<dbReference type="SMART" id="SM00184">
    <property type="entry name" value="RING"/>
    <property type="match status" value="1"/>
</dbReference>
<comment type="caution">
    <text evidence="12">The sequence shown here is derived from an EMBL/GenBank/DDBJ whole genome shotgun (WGS) entry which is preliminary data.</text>
</comment>
<feature type="region of interest" description="Disordered" evidence="9">
    <location>
        <begin position="393"/>
        <end position="454"/>
    </location>
</feature>
<gene>
    <name evidence="12" type="ORF">JVT61DRAFT_2925</name>
</gene>
<dbReference type="OrthoDB" id="8062037at2759"/>
<feature type="region of interest" description="Disordered" evidence="9">
    <location>
        <begin position="265"/>
        <end position="284"/>
    </location>
</feature>
<keyword evidence="5" id="KW-0862">Zinc</keyword>
<evidence type="ECO:0000259" key="11">
    <source>
        <dbReference type="PROSITE" id="PS50089"/>
    </source>
</evidence>
<evidence type="ECO:0000256" key="1">
    <source>
        <dbReference type="ARBA" id="ARBA00004167"/>
    </source>
</evidence>
<evidence type="ECO:0000313" key="12">
    <source>
        <dbReference type="EMBL" id="KAG6375370.1"/>
    </source>
</evidence>
<dbReference type="GO" id="GO:0016020">
    <property type="term" value="C:membrane"/>
    <property type="evidence" value="ECO:0007669"/>
    <property type="project" value="UniProtKB-SubCell"/>
</dbReference>
<evidence type="ECO:0000256" key="8">
    <source>
        <dbReference type="PROSITE-ProRule" id="PRU00175"/>
    </source>
</evidence>
<dbReference type="PANTHER" id="PTHR47168:SF1">
    <property type="entry name" value="OS02G0798600 PROTEIN"/>
    <property type="match status" value="1"/>
</dbReference>
<dbReference type="Proteomes" id="UP000683000">
    <property type="component" value="Unassembled WGS sequence"/>
</dbReference>
<dbReference type="AlphaFoldDB" id="A0A8I2YNI5"/>
<dbReference type="InterPro" id="IPR013083">
    <property type="entry name" value="Znf_RING/FYVE/PHD"/>
</dbReference>
<evidence type="ECO:0000256" key="2">
    <source>
        <dbReference type="ARBA" id="ARBA00022692"/>
    </source>
</evidence>
<evidence type="ECO:0000256" key="4">
    <source>
        <dbReference type="ARBA" id="ARBA00022771"/>
    </source>
</evidence>
<keyword evidence="7 10" id="KW-0472">Membrane</keyword>
<evidence type="ECO:0000256" key="10">
    <source>
        <dbReference type="SAM" id="Phobius"/>
    </source>
</evidence>
<feature type="compositionally biased region" description="Basic and acidic residues" evidence="9">
    <location>
        <begin position="395"/>
        <end position="404"/>
    </location>
</feature>
<dbReference type="PANTHER" id="PTHR47168">
    <property type="entry name" value="RING ZINC FINGER DOMAIN SUPERFAMILY PROTEIN-RELATED"/>
    <property type="match status" value="1"/>
</dbReference>
<dbReference type="CDD" id="cd16454">
    <property type="entry name" value="RING-H2_PA-TM-RING"/>
    <property type="match status" value="1"/>
</dbReference>
<dbReference type="InterPro" id="IPR051653">
    <property type="entry name" value="E3_ligase_sorting_rcpt"/>
</dbReference>
<feature type="region of interest" description="Disordered" evidence="9">
    <location>
        <begin position="516"/>
        <end position="535"/>
    </location>
</feature>
<reference evidence="12" key="1">
    <citation type="submission" date="2021-03" db="EMBL/GenBank/DDBJ databases">
        <title>Evolutionary innovations through gain and loss of genes in the ectomycorrhizal Boletales.</title>
        <authorList>
            <person name="Wu G."/>
            <person name="Miyauchi S."/>
            <person name="Morin E."/>
            <person name="Yang Z.-L."/>
            <person name="Xu J."/>
            <person name="Martin F.M."/>
        </authorList>
    </citation>
    <scope>NUCLEOTIDE SEQUENCE</scope>
    <source>
        <strain evidence="12">BR01</strain>
    </source>
</reference>